<dbReference type="Proteomes" id="UP000219042">
    <property type="component" value="Unassembled WGS sequence"/>
</dbReference>
<dbReference type="AlphaFoldDB" id="A0A240E7E1"/>
<gene>
    <name evidence="3" type="ORF">SAMN05421731_103280</name>
</gene>
<keyword evidence="2" id="KW-1277">Toxin-antitoxin system</keyword>
<accession>A0A240E7E1</accession>
<sequence length="96" mass="11345">MKVIFTKQAEFDLEQILDFIAQDNPIRALSFTQELEQKCLSIADIPKAFQIFDELADLGIRRRVYQNYSIFFRIESNCIFIVRILNTAIDYTVLYK</sequence>
<evidence type="ECO:0000313" key="4">
    <source>
        <dbReference type="Proteomes" id="UP000219042"/>
    </source>
</evidence>
<dbReference type="PANTHER" id="PTHR33755">
    <property type="entry name" value="TOXIN PARE1-RELATED"/>
    <property type="match status" value="1"/>
</dbReference>
<reference evidence="4" key="1">
    <citation type="submission" date="2016-09" db="EMBL/GenBank/DDBJ databases">
        <authorList>
            <person name="Varghese N."/>
            <person name="Submissions S."/>
        </authorList>
    </citation>
    <scope>NUCLEOTIDE SEQUENCE [LARGE SCALE GENOMIC DNA]</scope>
    <source>
        <strain evidence="4">ANC 4466</strain>
    </source>
</reference>
<name>A0A240E7E1_9GAMM</name>
<dbReference type="InterPro" id="IPR035093">
    <property type="entry name" value="RelE/ParE_toxin_dom_sf"/>
</dbReference>
<dbReference type="Pfam" id="PF05016">
    <property type="entry name" value="ParE_toxin"/>
    <property type="match status" value="1"/>
</dbReference>
<evidence type="ECO:0000256" key="2">
    <source>
        <dbReference type="ARBA" id="ARBA00022649"/>
    </source>
</evidence>
<dbReference type="OrthoDB" id="9798046at2"/>
<comment type="similarity">
    <text evidence="1">Belongs to the RelE toxin family.</text>
</comment>
<evidence type="ECO:0000256" key="1">
    <source>
        <dbReference type="ARBA" id="ARBA00006226"/>
    </source>
</evidence>
<dbReference type="InterPro" id="IPR051803">
    <property type="entry name" value="TA_system_RelE-like_toxin"/>
</dbReference>
<evidence type="ECO:0000313" key="3">
    <source>
        <dbReference type="EMBL" id="SNX44542.1"/>
    </source>
</evidence>
<dbReference type="EMBL" id="OANT01000003">
    <property type="protein sequence ID" value="SNX44542.1"/>
    <property type="molecule type" value="Genomic_DNA"/>
</dbReference>
<proteinExistence type="inferred from homology"/>
<dbReference type="PANTHER" id="PTHR33755:SF6">
    <property type="entry name" value="PLASMID STABILIZATION SYSTEM PROTEIN"/>
    <property type="match status" value="1"/>
</dbReference>
<dbReference type="InterPro" id="IPR007712">
    <property type="entry name" value="RelE/ParE_toxin"/>
</dbReference>
<organism evidence="3 4">
    <name type="scientific">Acinetobacter puyangensis</name>
    <dbReference type="NCBI Taxonomy" id="1096779"/>
    <lineage>
        <taxon>Bacteria</taxon>
        <taxon>Pseudomonadati</taxon>
        <taxon>Pseudomonadota</taxon>
        <taxon>Gammaproteobacteria</taxon>
        <taxon>Moraxellales</taxon>
        <taxon>Moraxellaceae</taxon>
        <taxon>Acinetobacter</taxon>
    </lineage>
</organism>
<keyword evidence="4" id="KW-1185">Reference proteome</keyword>
<protein>
    <submittedName>
        <fullName evidence="3">Plasmid stabilization system protein ParE</fullName>
    </submittedName>
</protein>
<dbReference type="RefSeq" id="WP_097078782.1">
    <property type="nucleotide sequence ID" value="NZ_BAABHT010000001.1"/>
</dbReference>
<dbReference type="Gene3D" id="3.30.2310.20">
    <property type="entry name" value="RelE-like"/>
    <property type="match status" value="1"/>
</dbReference>